<dbReference type="AlphaFoldDB" id="A0A511N375"/>
<evidence type="ECO:0000313" key="2">
    <source>
        <dbReference type="Proteomes" id="UP000321306"/>
    </source>
</evidence>
<name>A0A511N375_DEIC1</name>
<dbReference type="RefSeq" id="WP_146885421.1">
    <property type="nucleotide sequence ID" value="NZ_BJXB01000012.1"/>
</dbReference>
<reference evidence="1 2" key="1">
    <citation type="submission" date="2019-07" db="EMBL/GenBank/DDBJ databases">
        <title>Whole genome shotgun sequence of Deinococcus cellulosilyticus NBRC 106333.</title>
        <authorList>
            <person name="Hosoyama A."/>
            <person name="Uohara A."/>
            <person name="Ohji S."/>
            <person name="Ichikawa N."/>
        </authorList>
    </citation>
    <scope>NUCLEOTIDE SEQUENCE [LARGE SCALE GENOMIC DNA]</scope>
    <source>
        <strain evidence="1 2">NBRC 106333</strain>
    </source>
</reference>
<comment type="caution">
    <text evidence="1">The sequence shown here is derived from an EMBL/GenBank/DDBJ whole genome shotgun (WGS) entry which is preliminary data.</text>
</comment>
<protein>
    <submittedName>
        <fullName evidence="1">Uncharacterized protein</fullName>
    </submittedName>
</protein>
<evidence type="ECO:0000313" key="1">
    <source>
        <dbReference type="EMBL" id="GEM47292.1"/>
    </source>
</evidence>
<organism evidence="1 2">
    <name type="scientific">Deinococcus cellulosilyticus (strain DSM 18568 / NBRC 106333 / KACC 11606 / 5516J-15)</name>
    <dbReference type="NCBI Taxonomy" id="1223518"/>
    <lineage>
        <taxon>Bacteria</taxon>
        <taxon>Thermotogati</taxon>
        <taxon>Deinococcota</taxon>
        <taxon>Deinococci</taxon>
        <taxon>Deinococcales</taxon>
        <taxon>Deinococcaceae</taxon>
        <taxon>Deinococcus</taxon>
    </lineage>
</organism>
<keyword evidence="2" id="KW-1185">Reference proteome</keyword>
<proteinExistence type="predicted"/>
<dbReference type="EMBL" id="BJXB01000012">
    <property type="protein sequence ID" value="GEM47292.1"/>
    <property type="molecule type" value="Genomic_DNA"/>
</dbReference>
<sequence length="122" mass="13639">MGNQQYHRFDVEFEKVIASAGLDVEDHKCKKSHTSPVVKLRNVLEIQKSIALEEKQANSVYASAPDASAFFTVTAKVAARTHCALQITQFCFSFDVFFWQKVEKGHPADFSGPYLQLLVGLS</sequence>
<accession>A0A511N375</accession>
<dbReference type="Proteomes" id="UP000321306">
    <property type="component" value="Unassembled WGS sequence"/>
</dbReference>
<gene>
    <name evidence="1" type="ORF">DC3_29270</name>
</gene>